<dbReference type="OrthoDB" id="189226at2759"/>
<keyword evidence="4" id="KW-0472">Membrane</keyword>
<dbReference type="AlphaFoldDB" id="A0A7F5R941"/>
<protein>
    <submittedName>
        <fullName evidence="7 8">1-acyl-sn-glycerol-3-phosphate acyltransferase gamma</fullName>
    </submittedName>
</protein>
<dbReference type="SUPFAM" id="SSF69593">
    <property type="entry name" value="Glycerol-3-phosphate (1)-acyltransferase"/>
    <property type="match status" value="1"/>
</dbReference>
<keyword evidence="2" id="KW-0808">Transferase</keyword>
<keyword evidence="6" id="KW-1185">Reference proteome</keyword>
<dbReference type="GeneID" id="108743042"/>
<evidence type="ECO:0000313" key="7">
    <source>
        <dbReference type="RefSeq" id="XP_025832487.1"/>
    </source>
</evidence>
<dbReference type="RefSeq" id="XP_025832489.1">
    <property type="nucleotide sequence ID" value="XM_025976704.1"/>
</dbReference>
<evidence type="ECO:0000256" key="1">
    <source>
        <dbReference type="ARBA" id="ARBA00008655"/>
    </source>
</evidence>
<evidence type="ECO:0000256" key="3">
    <source>
        <dbReference type="ARBA" id="ARBA00023315"/>
    </source>
</evidence>
<dbReference type="CDD" id="cd07990">
    <property type="entry name" value="LPLAT_LCLAT1-like"/>
    <property type="match status" value="1"/>
</dbReference>
<proteinExistence type="inferred from homology"/>
<feature type="transmembrane region" description="Helical" evidence="4">
    <location>
        <begin position="343"/>
        <end position="363"/>
    </location>
</feature>
<dbReference type="Pfam" id="PF01553">
    <property type="entry name" value="Acyltransferase"/>
    <property type="match status" value="1"/>
</dbReference>
<feature type="domain" description="Phospholipid/glycerol acyltransferase" evidence="5">
    <location>
        <begin position="91"/>
        <end position="213"/>
    </location>
</feature>
<gene>
    <name evidence="7 8 9" type="primary">LOC108743042</name>
</gene>
<dbReference type="KEGG" id="apln:108743042"/>
<keyword evidence="4" id="KW-1133">Transmembrane helix</keyword>
<dbReference type="RefSeq" id="XP_025832488.1">
    <property type="nucleotide sequence ID" value="XM_025976703.1"/>
</dbReference>
<evidence type="ECO:0000256" key="4">
    <source>
        <dbReference type="SAM" id="Phobius"/>
    </source>
</evidence>
<name>A0A7F5R941_AGRPL</name>
<keyword evidence="3 7" id="KW-0012">Acyltransferase</keyword>
<evidence type="ECO:0000313" key="8">
    <source>
        <dbReference type="RefSeq" id="XP_025832488.1"/>
    </source>
</evidence>
<dbReference type="InterPro" id="IPR032098">
    <property type="entry name" value="Acyltransf_C"/>
</dbReference>
<reference evidence="7 8" key="1">
    <citation type="submission" date="2025-04" db="UniProtKB">
        <authorList>
            <consortium name="RefSeq"/>
        </authorList>
    </citation>
    <scope>IDENTIFICATION</scope>
    <source>
        <tissue evidence="7 8">Entire body</tissue>
    </source>
</reference>
<dbReference type="PANTHER" id="PTHR10983:SF24">
    <property type="entry name" value="1-ACYLGLYCEROL-3-PHOSPHATE O-ACYLTRANSFERASE 3, ISOFORM E-RELATED"/>
    <property type="match status" value="1"/>
</dbReference>
<comment type="similarity">
    <text evidence="1">Belongs to the 1-acyl-sn-glycerol-3-phosphate acyltransferase family.</text>
</comment>
<dbReference type="GO" id="GO:0003841">
    <property type="term" value="F:1-acylglycerol-3-phosphate O-acyltransferase activity"/>
    <property type="evidence" value="ECO:0007669"/>
    <property type="project" value="TreeGrafter"/>
</dbReference>
<accession>A0A7F5R941</accession>
<evidence type="ECO:0000313" key="9">
    <source>
        <dbReference type="RefSeq" id="XP_025832489.1"/>
    </source>
</evidence>
<dbReference type="GO" id="GO:0012505">
    <property type="term" value="C:endomembrane system"/>
    <property type="evidence" value="ECO:0007669"/>
    <property type="project" value="TreeGrafter"/>
</dbReference>
<dbReference type="SMART" id="SM00563">
    <property type="entry name" value="PlsC"/>
    <property type="match status" value="1"/>
</dbReference>
<evidence type="ECO:0000256" key="2">
    <source>
        <dbReference type="ARBA" id="ARBA00022679"/>
    </source>
</evidence>
<dbReference type="PANTHER" id="PTHR10983">
    <property type="entry name" value="1-ACYLGLYCEROL-3-PHOSPHATE ACYLTRANSFERASE-RELATED"/>
    <property type="match status" value="1"/>
</dbReference>
<keyword evidence="4" id="KW-0812">Transmembrane</keyword>
<dbReference type="InterPro" id="IPR002123">
    <property type="entry name" value="Plipid/glycerol_acylTrfase"/>
</dbReference>
<feature type="transmembrane region" description="Helical" evidence="4">
    <location>
        <begin position="12"/>
        <end position="37"/>
    </location>
</feature>
<dbReference type="Proteomes" id="UP000192223">
    <property type="component" value="Unplaced"/>
</dbReference>
<evidence type="ECO:0000313" key="6">
    <source>
        <dbReference type="Proteomes" id="UP000192223"/>
    </source>
</evidence>
<organism evidence="6 7">
    <name type="scientific">Agrilus planipennis</name>
    <name type="common">Emerald ash borer</name>
    <name type="synonym">Agrilus marcopoli</name>
    <dbReference type="NCBI Taxonomy" id="224129"/>
    <lineage>
        <taxon>Eukaryota</taxon>
        <taxon>Metazoa</taxon>
        <taxon>Ecdysozoa</taxon>
        <taxon>Arthropoda</taxon>
        <taxon>Hexapoda</taxon>
        <taxon>Insecta</taxon>
        <taxon>Pterygota</taxon>
        <taxon>Neoptera</taxon>
        <taxon>Endopterygota</taxon>
        <taxon>Coleoptera</taxon>
        <taxon>Polyphaga</taxon>
        <taxon>Elateriformia</taxon>
        <taxon>Buprestoidea</taxon>
        <taxon>Buprestidae</taxon>
        <taxon>Agrilinae</taxon>
        <taxon>Agrilus</taxon>
    </lineage>
</organism>
<evidence type="ECO:0000259" key="5">
    <source>
        <dbReference type="SMART" id="SM00563"/>
    </source>
</evidence>
<feature type="transmembrane region" description="Helical" evidence="4">
    <location>
        <begin position="318"/>
        <end position="337"/>
    </location>
</feature>
<dbReference type="Pfam" id="PF16076">
    <property type="entry name" value="Acyltransf_C"/>
    <property type="match status" value="1"/>
</dbReference>
<dbReference type="RefSeq" id="XP_025832487.1">
    <property type="nucleotide sequence ID" value="XM_025976702.1"/>
</dbReference>
<sequence>MDLSKLKRLKSLQLSMAITFFTSGVIINLIQAFLYITLRPFNKYLYRKINWYLCWSIYSQLVFMGDWWSETNIKIFIDKSDYKKYWGKEHAYCVMNHSYEIDWLIGWMICDRIHLLGNCKAYAKKSTQFIPVMGWAWKFAEFVFLERSFEKDKDIIEKQITQLADHPDPIWLLLFPEGTRFTEEKHKISEKYAEEKNLPHLMYHLQPRFKGFIASLSPMRGKVPALYDTMVAFKEDDQVKPTMTSLMDGKSVTAYYYQKRYSMEDVPFDEKAQEKFLRDIFVQKDKMRESFAKTGDFFATSGVERVEEFQVERRIHPLINMLFWCVAILCPMTYYMFKLLFSGNPFYILIVSVIFGAFMLLLYKTVATTKISKGSSYGKASTPSKKAE</sequence>